<dbReference type="InterPro" id="IPR045225">
    <property type="entry name" value="Uracil/uridine/allantoin_perm"/>
</dbReference>
<accession>A0AAE2ZNF5</accession>
<evidence type="ECO:0000256" key="3">
    <source>
        <dbReference type="ARBA" id="ARBA00022692"/>
    </source>
</evidence>
<keyword evidence="5 6" id="KW-0472">Membrane</keyword>
<evidence type="ECO:0000256" key="5">
    <source>
        <dbReference type="ARBA" id="ARBA00023136"/>
    </source>
</evidence>
<evidence type="ECO:0000313" key="8">
    <source>
        <dbReference type="Proteomes" id="UP001196509"/>
    </source>
</evidence>
<comment type="subcellular location">
    <subcellularLocation>
        <location evidence="1">Membrane</location>
        <topology evidence="1">Multi-pass membrane protein</topology>
    </subcellularLocation>
</comment>
<feature type="transmembrane region" description="Helical" evidence="6">
    <location>
        <begin position="428"/>
        <end position="449"/>
    </location>
</feature>
<feature type="transmembrane region" description="Helical" evidence="6">
    <location>
        <begin position="469"/>
        <end position="488"/>
    </location>
</feature>
<dbReference type="PANTHER" id="PTHR30618">
    <property type="entry name" value="NCS1 FAMILY PURINE/PYRIMIDINE TRANSPORTER"/>
    <property type="match status" value="1"/>
</dbReference>
<keyword evidence="4 6" id="KW-1133">Transmembrane helix</keyword>
<keyword evidence="3 6" id="KW-0812">Transmembrane</keyword>
<dbReference type="AlphaFoldDB" id="A0AAE2ZNF5"/>
<evidence type="ECO:0000256" key="4">
    <source>
        <dbReference type="ARBA" id="ARBA00022989"/>
    </source>
</evidence>
<evidence type="ECO:0000256" key="2">
    <source>
        <dbReference type="ARBA" id="ARBA00008974"/>
    </source>
</evidence>
<keyword evidence="8" id="KW-1185">Reference proteome</keyword>
<reference evidence="7" key="1">
    <citation type="submission" date="2021-08" db="EMBL/GenBank/DDBJ databases">
        <title>Hoeflea bacterium WL0058 sp. nov., isolated from the sediment.</title>
        <authorList>
            <person name="Wang L."/>
            <person name="Zhang D."/>
        </authorList>
    </citation>
    <scope>NUCLEOTIDE SEQUENCE</scope>
    <source>
        <strain evidence="7">WL0058</strain>
    </source>
</reference>
<dbReference type="InterPro" id="IPR001248">
    <property type="entry name" value="Pur-cyt_permease"/>
</dbReference>
<feature type="transmembrane region" description="Helical" evidence="6">
    <location>
        <begin position="164"/>
        <end position="181"/>
    </location>
</feature>
<feature type="transmembrane region" description="Helical" evidence="6">
    <location>
        <begin position="316"/>
        <end position="336"/>
    </location>
</feature>
<dbReference type="RefSeq" id="WP_220227232.1">
    <property type="nucleotide sequence ID" value="NZ_JAICBX010000001.1"/>
</dbReference>
<dbReference type="Gene3D" id="1.10.4160.10">
    <property type="entry name" value="Hydantoin permease"/>
    <property type="match status" value="1"/>
</dbReference>
<protein>
    <submittedName>
        <fullName evidence="7">NCS1 family nucleobase:cation symporter-1</fullName>
    </submittedName>
</protein>
<dbReference type="PANTHER" id="PTHR30618:SF0">
    <property type="entry name" value="PURINE-URACIL PERMEASE NCS1"/>
    <property type="match status" value="1"/>
</dbReference>
<evidence type="ECO:0000256" key="1">
    <source>
        <dbReference type="ARBA" id="ARBA00004141"/>
    </source>
</evidence>
<dbReference type="CDD" id="cd11485">
    <property type="entry name" value="SLC-NCS1sbd_YbbW-like"/>
    <property type="match status" value="1"/>
</dbReference>
<feature type="transmembrane region" description="Helical" evidence="6">
    <location>
        <begin position="33"/>
        <end position="53"/>
    </location>
</feature>
<name>A0AAE2ZNF5_9HYPH</name>
<comment type="caution">
    <text evidence="7">The sequence shown here is derived from an EMBL/GenBank/DDBJ whole genome shotgun (WGS) entry which is preliminary data.</text>
</comment>
<feature type="transmembrane region" description="Helical" evidence="6">
    <location>
        <begin position="193"/>
        <end position="213"/>
    </location>
</feature>
<dbReference type="GO" id="GO:0015205">
    <property type="term" value="F:nucleobase transmembrane transporter activity"/>
    <property type="evidence" value="ECO:0007669"/>
    <property type="project" value="TreeGrafter"/>
</dbReference>
<dbReference type="Proteomes" id="UP001196509">
    <property type="component" value="Unassembled WGS sequence"/>
</dbReference>
<feature type="transmembrane region" description="Helical" evidence="6">
    <location>
        <begin position="380"/>
        <end position="407"/>
    </location>
</feature>
<gene>
    <name evidence="7" type="ORF">K1W69_05080</name>
</gene>
<feature type="transmembrane region" description="Helical" evidence="6">
    <location>
        <begin position="357"/>
        <end position="374"/>
    </location>
</feature>
<comment type="similarity">
    <text evidence="2">Belongs to the purine-cytosine permease (2.A.39) family.</text>
</comment>
<proteinExistence type="inferred from homology"/>
<dbReference type="GO" id="GO:0005886">
    <property type="term" value="C:plasma membrane"/>
    <property type="evidence" value="ECO:0007669"/>
    <property type="project" value="TreeGrafter"/>
</dbReference>
<feature type="transmembrane region" description="Helical" evidence="6">
    <location>
        <begin position="275"/>
        <end position="296"/>
    </location>
</feature>
<feature type="transmembrane region" description="Helical" evidence="6">
    <location>
        <begin position="233"/>
        <end position="254"/>
    </location>
</feature>
<feature type="transmembrane region" description="Helical" evidence="6">
    <location>
        <begin position="114"/>
        <end position="144"/>
    </location>
</feature>
<organism evidence="7 8">
    <name type="scientific">Flavimaribacter sediminis</name>
    <dbReference type="NCBI Taxonomy" id="2865987"/>
    <lineage>
        <taxon>Bacteria</taxon>
        <taxon>Pseudomonadati</taxon>
        <taxon>Pseudomonadota</taxon>
        <taxon>Alphaproteobacteria</taxon>
        <taxon>Hyphomicrobiales</taxon>
        <taxon>Rhizobiaceae</taxon>
        <taxon>Flavimaribacter</taxon>
    </lineage>
</organism>
<evidence type="ECO:0000256" key="6">
    <source>
        <dbReference type="SAM" id="Phobius"/>
    </source>
</evidence>
<dbReference type="EMBL" id="JAICBX010000001">
    <property type="protein sequence ID" value="MBW8636557.1"/>
    <property type="molecule type" value="Genomic_DNA"/>
</dbReference>
<evidence type="ECO:0000313" key="7">
    <source>
        <dbReference type="EMBL" id="MBW8636557.1"/>
    </source>
</evidence>
<sequence length="499" mass="54179">MSARSEVISRPTGCDDSLWNPDFAPTSPEERTWTWLSFAWLWVGLVVNIAAYMTASSLMAQGLTWWQAILAVLVGNSILVAPLVLIGRMGVLYRVPFPVLLRSSFGTIGARLPAMLRAVVACGWFGIQTWIGGSAIYAIAKILFPAAVEPFSTMIMPVVGLDPIAFGSFLAFWGVHVFFIAKGVESIRWLETLAGPLLLTGGLAALAWVYVSFGSFGKILETSQQFIKPGEHSFWMIFGTAVTAVVGGWATLALNIPDFTRFARSGRDQVIGQALGLPLPAMLLAFIGVVVTSASYLALGKVIWNPVTLAGELEGWLTVVLLSFLIIATITTNIAANVVSPSNDFSNLAPGRISFRMGGYITVVIGVLMFPWKLMASANAYIFVWLIAYGALLGPIAGVMISDFYLVRRGRIAADDLFLKDGCYRYRNGWNLSGVAALVIGVAPCLPGFLHAVGLWSDCPDYLTTIYDYSWFVGFFVAFVVYPLLMGVSRSQRRHPVAP</sequence>
<feature type="transmembrane region" description="Helical" evidence="6">
    <location>
        <begin position="65"/>
        <end position="93"/>
    </location>
</feature>
<dbReference type="Pfam" id="PF02133">
    <property type="entry name" value="Transp_cyt_pur"/>
    <property type="match status" value="1"/>
</dbReference>